<gene>
    <name evidence="4" type="ORF">C5O23_06155</name>
</gene>
<keyword evidence="2 4" id="KW-0645">Protease</keyword>
<reference evidence="5" key="1">
    <citation type="submission" date="2018-02" db="EMBL/GenBank/DDBJ databases">
        <authorList>
            <person name="Clavel T."/>
            <person name="Strowig T."/>
        </authorList>
    </citation>
    <scope>NUCLEOTIDE SEQUENCE [LARGE SCALE GENOMIC DNA]</scope>
    <source>
        <strain evidence="5">DSM 103720</strain>
    </source>
</reference>
<dbReference type="AlphaFoldDB" id="A0A2V1IKG6"/>
<dbReference type="InterPro" id="IPR051201">
    <property type="entry name" value="Chloro_Bact_Ser_Proteases"/>
</dbReference>
<organism evidence="4 5">
    <name type="scientific">Duncaniella muris</name>
    <dbReference type="NCBI Taxonomy" id="2094150"/>
    <lineage>
        <taxon>Bacteria</taxon>
        <taxon>Pseudomonadati</taxon>
        <taxon>Bacteroidota</taxon>
        <taxon>Bacteroidia</taxon>
        <taxon>Bacteroidales</taxon>
        <taxon>Muribaculaceae</taxon>
        <taxon>Duncaniella</taxon>
    </lineage>
</organism>
<dbReference type="GO" id="GO:0008233">
    <property type="term" value="F:peptidase activity"/>
    <property type="evidence" value="ECO:0007669"/>
    <property type="project" value="UniProtKB-KW"/>
</dbReference>
<keyword evidence="5" id="KW-1185">Reference proteome</keyword>
<dbReference type="Proteomes" id="UP000244905">
    <property type="component" value="Unassembled WGS sequence"/>
</dbReference>
<proteinExistence type="inferred from homology"/>
<dbReference type="Gene3D" id="2.40.10.10">
    <property type="entry name" value="Trypsin-like serine proteases"/>
    <property type="match status" value="2"/>
</dbReference>
<evidence type="ECO:0000256" key="3">
    <source>
        <dbReference type="ARBA" id="ARBA00022801"/>
    </source>
</evidence>
<dbReference type="PANTHER" id="PTHR43343">
    <property type="entry name" value="PEPTIDASE S12"/>
    <property type="match status" value="1"/>
</dbReference>
<evidence type="ECO:0000313" key="4">
    <source>
        <dbReference type="EMBL" id="PWB02607.1"/>
    </source>
</evidence>
<accession>A0A2V1IKG6</accession>
<dbReference type="InterPro" id="IPR009003">
    <property type="entry name" value="Peptidase_S1_PA"/>
</dbReference>
<protein>
    <submittedName>
        <fullName evidence="4">Serine protease</fullName>
    </submittedName>
</protein>
<evidence type="ECO:0000256" key="2">
    <source>
        <dbReference type="ARBA" id="ARBA00022670"/>
    </source>
</evidence>
<dbReference type="InterPro" id="IPR043504">
    <property type="entry name" value="Peptidase_S1_PA_chymotrypsin"/>
</dbReference>
<comment type="similarity">
    <text evidence="1">Belongs to the peptidase S1C family.</text>
</comment>
<evidence type="ECO:0000313" key="5">
    <source>
        <dbReference type="Proteomes" id="UP000244905"/>
    </source>
</evidence>
<dbReference type="Pfam" id="PF13365">
    <property type="entry name" value="Trypsin_2"/>
    <property type="match status" value="1"/>
</dbReference>
<dbReference type="SUPFAM" id="SSF50494">
    <property type="entry name" value="Trypsin-like serine proteases"/>
    <property type="match status" value="1"/>
</dbReference>
<name>A0A2V1IKG6_9BACT</name>
<comment type="caution">
    <text evidence="4">The sequence shown here is derived from an EMBL/GenBank/DDBJ whole genome shotgun (WGS) entry which is preliminary data.</text>
</comment>
<evidence type="ECO:0000256" key="1">
    <source>
        <dbReference type="ARBA" id="ARBA00010541"/>
    </source>
</evidence>
<sequence>MSQNEFKIESRTYQTEQMNKKLFTLPLSLIAVVLALLGVAPQAYADHDALFQDYPAKVEAATALAREYMKTHPGQGSDSLRHNVIAGLTDGRVASSRVLTPTRKRKLSAREVFELCRPSSLVVCRFEHNNAYALDSAYSNASAVALTSDGICATNYHVVADLVLSGALGHEVKNDLMRFLMDHEGNIYPFRQVLHVDPINDMAIIRVDTNGRKLTPASIGTDVPQGTTVYCLSHPSGAYYHFTDGMVSNCTRSTNKRTGRDKYILEITSDYGVGASGGPIFDDCGNLVALVSSTFSLYAQPQQYRNFQMAYKQTVPVFLIRECFTD</sequence>
<dbReference type="PANTHER" id="PTHR43343:SF3">
    <property type="entry name" value="PROTEASE DO-LIKE 8, CHLOROPLASTIC"/>
    <property type="match status" value="1"/>
</dbReference>
<keyword evidence="3" id="KW-0378">Hydrolase</keyword>
<dbReference type="GO" id="GO:0006508">
    <property type="term" value="P:proteolysis"/>
    <property type="evidence" value="ECO:0007669"/>
    <property type="project" value="UniProtKB-KW"/>
</dbReference>
<dbReference type="EMBL" id="PUEC01000011">
    <property type="protein sequence ID" value="PWB02607.1"/>
    <property type="molecule type" value="Genomic_DNA"/>
</dbReference>